<feature type="compositionally biased region" description="Low complexity" evidence="4">
    <location>
        <begin position="1798"/>
        <end position="1808"/>
    </location>
</feature>
<feature type="compositionally biased region" description="Polar residues" evidence="4">
    <location>
        <begin position="477"/>
        <end position="487"/>
    </location>
</feature>
<feature type="region of interest" description="Disordered" evidence="4">
    <location>
        <begin position="556"/>
        <end position="576"/>
    </location>
</feature>
<dbReference type="Pfam" id="PF12012">
    <property type="entry name" value="DUF3504"/>
    <property type="match status" value="2"/>
</dbReference>
<feature type="domain" description="ZMYM2-like/QRICH1 C-terminal" evidence="5">
    <location>
        <begin position="1570"/>
        <end position="1732"/>
    </location>
</feature>
<comment type="caution">
    <text evidence="6">The sequence shown here is derived from an EMBL/GenBank/DDBJ whole genome shotgun (WGS) entry which is preliminary data.</text>
</comment>
<dbReference type="PANTHER" id="PTHR46963:SF2">
    <property type="match status" value="1"/>
</dbReference>
<gene>
    <name evidence="6" type="ORF">CRM22_010121</name>
</gene>
<reference evidence="6 7" key="1">
    <citation type="journal article" date="2019" name="BMC Genomics">
        <title>New insights from Opisthorchis felineus genome: update on genomics of the epidemiologically important liver flukes.</title>
        <authorList>
            <person name="Ershov N.I."/>
            <person name="Mordvinov V.A."/>
            <person name="Prokhortchouk E.B."/>
            <person name="Pakharukova M.Y."/>
            <person name="Gunbin K.V."/>
            <person name="Ustyantsev K."/>
            <person name="Genaev M.A."/>
            <person name="Blinov A.G."/>
            <person name="Mazur A."/>
            <person name="Boulygina E."/>
            <person name="Tsygankova S."/>
            <person name="Khrameeva E."/>
            <person name="Chekanov N."/>
            <person name="Fan G."/>
            <person name="Xiao A."/>
            <person name="Zhang H."/>
            <person name="Xu X."/>
            <person name="Yang H."/>
            <person name="Solovyev V."/>
            <person name="Lee S.M."/>
            <person name="Liu X."/>
            <person name="Afonnikov D.A."/>
            <person name="Skryabin K.G."/>
        </authorList>
    </citation>
    <scope>NUCLEOTIDE SEQUENCE [LARGE SCALE GENOMIC DNA]</scope>
    <source>
        <strain evidence="6">AK-0245</strain>
        <tissue evidence="6">Whole organism</tissue>
    </source>
</reference>
<name>A0A4S2L377_OPIFE</name>
<feature type="compositionally biased region" description="Polar residues" evidence="4">
    <location>
        <begin position="1820"/>
        <end position="1840"/>
    </location>
</feature>
<dbReference type="OrthoDB" id="2434995at2759"/>
<feature type="region of interest" description="Disordered" evidence="4">
    <location>
        <begin position="161"/>
        <end position="180"/>
    </location>
</feature>
<feature type="compositionally biased region" description="Polar residues" evidence="4">
    <location>
        <begin position="565"/>
        <end position="576"/>
    </location>
</feature>
<feature type="compositionally biased region" description="Basic and acidic residues" evidence="4">
    <location>
        <begin position="161"/>
        <end position="171"/>
    </location>
</feature>
<sequence>MSSLVKHCPLPRTDAETSTRENIEAPGYMTPISGDGDLIQEDDCENRDDIHQYLPHTRSSDGSVGDGTGTTSLLDEALSAAMEAIADANRFNAASNNCDTETVSCSDVVTNHPPISSITSSMESTDKLASHLDLRSDRFFPSTSSSFDFIKDMDEKVQVDHGASENSKSKTDWVPTSPGTQDTKATNALALISLGSSLGTLTSFFANWRPILRPLFERTLIERLWSFGELGATGPQPLLLSMWFIISRHFGVGCRTEHAKLVYGNVDIGTDPVTGQKQLQFFRTVRPLVGNQAPSSESPNSFRSPEPNVVVPEQPDKPDRCPVWLFQRFRAHRPFTVNFPSCPLYLQPERHASMNTPLMGTDNDIIWYTTNGLGKNKIGAMLNLALQNVGVPIVRQINLSRFCDALAAAVLTPAGGEVGARLGELVKMYKQSSDQEQLRQEMESCAERIVNQSTNPDSPIHQLLLRICAAKEKPKTQTRTARNTPKVHTNHDRKDSSVNGAVHKLSIHSTQAISAHHPPCDSNTNRRTDILVRSTSDVVGSSASHLPPTMVLLPSVSGSHSSQSHTIANSPETLGLNPSSLPLDENVIDISRLTNFDHLASVNLSSTSTTTRTSEAQPMRENQFSNTVVTTSYLHPDPSDQSLFSTNEDLQIRTHKSGSETNRSIRLEMRDLLDLVLAAAKTSSIDSPDRVHNEIRRLQVVNTVQRPPVGLVTQLLWRARALDDRGPWILTFSMWWLMQHYFGIGTRMHHVRLCWGHLRLVSNVHDPMTGELCEAIEYVGPPEFTTLRACALVESCGDSLRVRRVYPSSGWAEAEITIAGALSAECASDRPRIRPLETTTDVPTIQARAGPNFVELYKAFARRRQRPSLRPEAPFYVQPLQTYPMMLNSRPDIVWYSVGALGKNRIGALMRNIVDKVVRPNLPRVAQAATSSARKACILATQRAAQALPALPSDSAHELDERRQLMLNKLSCILGLNSTTVMEQMSSKSVEPSSSSSDESPRSCWNTYSLLPTTSTSNACSNNTVLLPSSSLPSTTVAAQTKSAISVREFTLGLARGSLPQAIPQNTPFTASDLQHQLAGGTATSNVIWNPSSCFSSTTQSYNPYPTTGLVLLTSPDGKSTQLAAIQQQQQHPCTNRVLLLPTADGNAALLSGHGLAVCVDRSLTNQTVQPYQKESVLHPAQQQTILASVGGQLVKTNNLTGLTSRTGQTVAYLTQPQTNRNSCTMGTAPVRLVLLSASNEDPRTASTSQPSFLVGGDSQMQQVPYSQPIKQENSVIATPTVDCLHITSPVNSQPDTGTNDVVTFPDRLGSLVSSNTSRPLNLPVRTRTVLQARNVTLPPEYAEQRFKPEQISPTGSMYDPPPPPPIVIQAITPDGRVFNLSHAPQATSSEDIKPQFYDQVYEDPDPDEATAGELLSTYGQHRITNVGMPCLPEVTSFSATSDRSVHGVFPISSATSRVPNSPSTQSSVSSVVVYSERKPIPAESTSTLTSNDETPISKVASVKKSASVDKPLGRASGTATQTCGYLPILSELACSLPIPEPSPDSLRTLQEAINSARAFQCGDFPSYVEKLFRRGILSANQPFLLNFCAWFINSVAFEVENRSEHGNLRWGDFQLGKTADGLTEFLYFVNPVTNKSYYLAAGPDSSYKLGVSEELAPLDNEPLPVRCPCPVAIFKALRDHRPLSCRYLHAKFYLQPLTRQELANASIRQGSSSAVIDWFTERPWGKNKLGSLFGEAARLAGLPVIYLRKHRIQSNPHTTIPGVIASTVNNASVVQSSISFGDSPTVSTLPNYLPSLLESASGSGESPQTELKRRRISHSPANEHSTLSPNTAGIASLPSSSTIFRANKSTAVS</sequence>
<protein>
    <recommendedName>
        <fullName evidence="5">ZMYM2-like/QRICH1 C-terminal domain-containing protein</fullName>
    </recommendedName>
</protein>
<dbReference type="EMBL" id="SJOL01009621">
    <property type="protein sequence ID" value="TGZ56646.1"/>
    <property type="molecule type" value="Genomic_DNA"/>
</dbReference>
<evidence type="ECO:0000313" key="6">
    <source>
        <dbReference type="EMBL" id="TGZ56646.1"/>
    </source>
</evidence>
<keyword evidence="7" id="KW-1185">Reference proteome</keyword>
<dbReference type="Proteomes" id="UP000308267">
    <property type="component" value="Unassembled WGS sequence"/>
</dbReference>
<accession>A0A4S2L377</accession>
<dbReference type="InterPro" id="IPR042838">
    <property type="entry name" value="KIAA1958"/>
</dbReference>
<keyword evidence="2" id="KW-0597">Phosphoprotein</keyword>
<dbReference type="PANTHER" id="PTHR46963">
    <property type="entry name" value="SIMILAR TO RIKEN CDNA E130308A19"/>
    <property type="match status" value="1"/>
</dbReference>
<evidence type="ECO:0000256" key="2">
    <source>
        <dbReference type="ARBA" id="ARBA00022553"/>
    </source>
</evidence>
<feature type="compositionally biased region" description="Low complexity" evidence="4">
    <location>
        <begin position="986"/>
        <end position="998"/>
    </location>
</feature>
<keyword evidence="3" id="KW-0832">Ubl conjugation</keyword>
<feature type="compositionally biased region" description="Polar residues" evidence="4">
    <location>
        <begin position="292"/>
        <end position="303"/>
    </location>
</feature>
<evidence type="ECO:0000256" key="1">
    <source>
        <dbReference type="ARBA" id="ARBA00022499"/>
    </source>
</evidence>
<evidence type="ECO:0000256" key="4">
    <source>
        <dbReference type="SAM" id="MobiDB-lite"/>
    </source>
</evidence>
<feature type="region of interest" description="Disordered" evidence="4">
    <location>
        <begin position="474"/>
        <end position="496"/>
    </location>
</feature>
<evidence type="ECO:0000256" key="3">
    <source>
        <dbReference type="ARBA" id="ARBA00022843"/>
    </source>
</evidence>
<keyword evidence="1" id="KW-1017">Isopeptide bond</keyword>
<feature type="domain" description="ZMYM2-like/QRICH1 C-terminal" evidence="5">
    <location>
        <begin position="222"/>
        <end position="383"/>
    </location>
</feature>
<proteinExistence type="predicted"/>
<feature type="region of interest" description="Disordered" evidence="4">
    <location>
        <begin position="984"/>
        <end position="1003"/>
    </location>
</feature>
<evidence type="ECO:0000259" key="5">
    <source>
        <dbReference type="Pfam" id="PF12012"/>
    </source>
</evidence>
<organism evidence="6 7">
    <name type="scientific">Opisthorchis felineus</name>
    <dbReference type="NCBI Taxonomy" id="147828"/>
    <lineage>
        <taxon>Eukaryota</taxon>
        <taxon>Metazoa</taxon>
        <taxon>Spiralia</taxon>
        <taxon>Lophotrochozoa</taxon>
        <taxon>Platyhelminthes</taxon>
        <taxon>Trematoda</taxon>
        <taxon>Digenea</taxon>
        <taxon>Opisthorchiida</taxon>
        <taxon>Opisthorchiata</taxon>
        <taxon>Opisthorchiidae</taxon>
        <taxon>Opisthorchis</taxon>
    </lineage>
</organism>
<feature type="region of interest" description="Disordered" evidence="4">
    <location>
        <begin position="1798"/>
        <end position="1840"/>
    </location>
</feature>
<feature type="region of interest" description="Disordered" evidence="4">
    <location>
        <begin position="290"/>
        <end position="314"/>
    </location>
</feature>
<dbReference type="InterPro" id="IPR021893">
    <property type="entry name" value="ZMYM2-like_C"/>
</dbReference>
<evidence type="ECO:0000313" key="7">
    <source>
        <dbReference type="Proteomes" id="UP000308267"/>
    </source>
</evidence>